<dbReference type="SUPFAM" id="SSF48452">
    <property type="entry name" value="TPR-like"/>
    <property type="match status" value="1"/>
</dbReference>
<dbReference type="SUPFAM" id="SSF48695">
    <property type="entry name" value="Multiheme cytochromes"/>
    <property type="match status" value="1"/>
</dbReference>
<dbReference type="InterPro" id="IPR011989">
    <property type="entry name" value="ARM-like"/>
</dbReference>
<evidence type="ECO:0000256" key="3">
    <source>
        <dbReference type="SAM" id="Phobius"/>
    </source>
</evidence>
<dbReference type="PANTHER" id="PTHR35038">
    <property type="entry name" value="DISSIMILATORY SULFITE REDUCTASE SIRA"/>
    <property type="match status" value="1"/>
</dbReference>
<dbReference type="CDD" id="cd08168">
    <property type="entry name" value="Cytochrom_C3"/>
    <property type="match status" value="1"/>
</dbReference>
<keyword evidence="3" id="KW-1133">Transmembrane helix</keyword>
<dbReference type="Gene3D" id="1.25.40.10">
    <property type="entry name" value="Tetratricopeptide repeat domain"/>
    <property type="match status" value="2"/>
</dbReference>
<dbReference type="InterPro" id="IPR023155">
    <property type="entry name" value="Cyt_c-552/4"/>
</dbReference>
<sequence>MKTWANRKHRWFAVLGLLVLAGWGTWFYLFPLAGRSTVAPVSNTLQAEQAYVGRAACAGCHAEQDSLWQGSHHDLAMQDVNEQTVLGDFQDVEFSKDGVVSRFFRRDSRFMVNTDGPDGTLADFEIKYVFGVTPLQQYLIELPGGKLQALSIAWDSRPAAQGGQRWFHLYPNEKIDHTDPLHWTRRSQNWNFMCAECHSTNLQKNYAAASRTYRTTWSEIDVSCEACHGPGSGHVDWAKREPGAATVDKQSKGLAVLLNERQGVAWRIDSHTGNAQRNTPRRDDAEIEVCARCHSRRAQLLGDYRHGRLMDSHLPSLLRQTLYHADGQIDGEVYEYGSFLQSKMYQAGVTCSDCHEPHSLKLKAADNGTCLQCHAAAKYDDARHHFHAPDSVGAKCVSCHMPTNTYMGVDVRRDHGFRIPRPDLTEKLGAPNACNACHADKPAQWAADAAKRWYGHQPRGYQNYAAALHAARIGTADATARLTALVQDKSLPAIARATAISEMAARLTPEQLPVLTQALRDADPLLRAAALEALEQVPPEQRWSLAHDRLRDPVRSPRILAAAALAGLAPATISAAEQADYAAAGSEYLNSLDWNADDPAAQVNRGNFHTARNEFAAAERAYREALQLDADFVMAYINLADLFRVMHRDSEGLTVLEQGLARLPDAAELHHSVGLLQVRRKNTTEALKSLERAVKLAPDQARFGYVYAMALTSVGRTLDARDVVRSALRITPNDPALNALNSQFTTEE</sequence>
<dbReference type="Gene3D" id="1.10.1130.10">
    <property type="entry name" value="Flavocytochrome C3, Chain A"/>
    <property type="match status" value="2"/>
</dbReference>
<keyword evidence="7" id="KW-1185">Reference proteome</keyword>
<dbReference type="PROSITE" id="PS50005">
    <property type="entry name" value="TPR"/>
    <property type="match status" value="2"/>
</dbReference>
<feature type="domain" description="Cytochrome c-552/4" evidence="5">
    <location>
        <begin position="190"/>
        <end position="229"/>
    </location>
</feature>
<dbReference type="InterPro" id="IPR051829">
    <property type="entry name" value="Multiheme_Cytochr_ET"/>
</dbReference>
<evidence type="ECO:0000313" key="6">
    <source>
        <dbReference type="EMBL" id="MCQ8102596.1"/>
    </source>
</evidence>
<dbReference type="Proteomes" id="UP001524499">
    <property type="component" value="Unassembled WGS sequence"/>
</dbReference>
<dbReference type="Pfam" id="PF09699">
    <property type="entry name" value="Paired_CXXCH_1"/>
    <property type="match status" value="1"/>
</dbReference>
<keyword evidence="2" id="KW-0802">TPR repeat</keyword>
<keyword evidence="3" id="KW-0812">Transmembrane</keyword>
<feature type="repeat" description="TPR" evidence="2">
    <location>
        <begin position="667"/>
        <end position="700"/>
    </location>
</feature>
<dbReference type="InterPro" id="IPR011990">
    <property type="entry name" value="TPR-like_helical_dom_sf"/>
</dbReference>
<proteinExistence type="predicted"/>
<dbReference type="Pfam" id="PF13432">
    <property type="entry name" value="TPR_16"/>
    <property type="match status" value="1"/>
</dbReference>
<dbReference type="SMART" id="SM00028">
    <property type="entry name" value="TPR"/>
    <property type="match status" value="3"/>
</dbReference>
<evidence type="ECO:0000256" key="1">
    <source>
        <dbReference type="ARBA" id="ARBA00022729"/>
    </source>
</evidence>
<dbReference type="InterPro" id="IPR036280">
    <property type="entry name" value="Multihaem_cyt_sf"/>
</dbReference>
<evidence type="ECO:0000259" key="4">
    <source>
        <dbReference type="Pfam" id="PF09699"/>
    </source>
</evidence>
<name>A0ABT1TAV4_9GAMM</name>
<keyword evidence="1" id="KW-0732">Signal</keyword>
<comment type="caution">
    <text evidence="6">The sequence shown here is derived from an EMBL/GenBank/DDBJ whole genome shotgun (WGS) entry which is preliminary data.</text>
</comment>
<protein>
    <submittedName>
        <fullName evidence="6">Tetratricopeptide repeat protein</fullName>
    </submittedName>
</protein>
<evidence type="ECO:0000256" key="2">
    <source>
        <dbReference type="PROSITE-ProRule" id="PRU00339"/>
    </source>
</evidence>
<evidence type="ECO:0000259" key="5">
    <source>
        <dbReference type="Pfam" id="PF13435"/>
    </source>
</evidence>
<evidence type="ECO:0000313" key="7">
    <source>
        <dbReference type="Proteomes" id="UP001524499"/>
    </source>
</evidence>
<feature type="transmembrane region" description="Helical" evidence="3">
    <location>
        <begin position="12"/>
        <end position="30"/>
    </location>
</feature>
<dbReference type="EMBL" id="JANIBJ010000001">
    <property type="protein sequence ID" value="MCQ8102596.1"/>
    <property type="molecule type" value="Genomic_DNA"/>
</dbReference>
<dbReference type="Gene3D" id="1.25.10.10">
    <property type="entry name" value="Leucine-rich Repeat Variant"/>
    <property type="match status" value="1"/>
</dbReference>
<dbReference type="RefSeq" id="WP_256600205.1">
    <property type="nucleotide sequence ID" value="NZ_JANIBJ010000001.1"/>
</dbReference>
<accession>A0ABT1TAV4</accession>
<dbReference type="Pfam" id="PF13435">
    <property type="entry name" value="Cytochrome_C554"/>
    <property type="match status" value="1"/>
</dbReference>
<dbReference type="InterPro" id="IPR019734">
    <property type="entry name" value="TPR_rpt"/>
</dbReference>
<keyword evidence="3" id="KW-0472">Membrane</keyword>
<reference evidence="6 7" key="1">
    <citation type="submission" date="2022-07" db="EMBL/GenBank/DDBJ databases">
        <title>Methylomonas rivi sp. nov., Methylomonas rosea sp. nov., Methylomonas aureus sp. nov. and Methylomonas subterranea sp. nov., four novel methanotrophs isolated from a freshwater creek and the deep terrestrial subsurface.</title>
        <authorList>
            <person name="Abin C."/>
            <person name="Sankaranarayanan K."/>
            <person name="Garner C."/>
            <person name="Sindelar R."/>
            <person name="Kotary K."/>
            <person name="Garner R."/>
            <person name="Barclay S."/>
            <person name="Lawson P."/>
            <person name="Krumholz L."/>
        </authorList>
    </citation>
    <scope>NUCLEOTIDE SEQUENCE [LARGE SCALE GENOMIC DNA]</scope>
    <source>
        <strain evidence="6 7">SURF-2</strain>
    </source>
</reference>
<gene>
    <name evidence="6" type="ORF">NP590_00655</name>
</gene>
<dbReference type="PANTHER" id="PTHR35038:SF8">
    <property type="entry name" value="C-TYPE POLYHEME CYTOCHROME OMCC"/>
    <property type="match status" value="1"/>
</dbReference>
<feature type="domain" description="Doubled CXXCH motif" evidence="4">
    <location>
        <begin position="350"/>
        <end position="378"/>
    </location>
</feature>
<feature type="repeat" description="TPR" evidence="2">
    <location>
        <begin position="599"/>
        <end position="632"/>
    </location>
</feature>
<organism evidence="6 7">
    <name type="scientific">Methylomonas subterranea</name>
    <dbReference type="NCBI Taxonomy" id="2952225"/>
    <lineage>
        <taxon>Bacteria</taxon>
        <taxon>Pseudomonadati</taxon>
        <taxon>Pseudomonadota</taxon>
        <taxon>Gammaproteobacteria</taxon>
        <taxon>Methylococcales</taxon>
        <taxon>Methylococcaceae</taxon>
        <taxon>Methylomonas</taxon>
    </lineage>
</organism>
<dbReference type="InterPro" id="IPR010177">
    <property type="entry name" value="Paired_CXXCH_1"/>
</dbReference>